<feature type="domain" description="Peptidase M20 dimerisation" evidence="3">
    <location>
        <begin position="188"/>
        <end position="277"/>
    </location>
</feature>
<dbReference type="GO" id="GO:0046872">
    <property type="term" value="F:metal ion binding"/>
    <property type="evidence" value="ECO:0007669"/>
    <property type="project" value="UniProtKB-KW"/>
</dbReference>
<dbReference type="eggNOG" id="COG1473">
    <property type="taxonomic scope" value="Bacteria"/>
</dbReference>
<dbReference type="PANTHER" id="PTHR11014">
    <property type="entry name" value="PEPTIDASE M20 FAMILY MEMBER"/>
    <property type="match status" value="1"/>
</dbReference>
<evidence type="ECO:0000259" key="3">
    <source>
        <dbReference type="Pfam" id="PF07687"/>
    </source>
</evidence>
<organism evidence="4 5">
    <name type="scientific">Pseudothermotoga lettingae (strain ATCC BAA-301 / DSM 14385 / NBRC 107922 / TMO)</name>
    <name type="common">Thermotoga lettingae</name>
    <dbReference type="NCBI Taxonomy" id="416591"/>
    <lineage>
        <taxon>Bacteria</taxon>
        <taxon>Thermotogati</taxon>
        <taxon>Thermotogota</taxon>
        <taxon>Thermotogae</taxon>
        <taxon>Thermotogales</taxon>
        <taxon>Thermotogaceae</taxon>
        <taxon>Pseudothermotoga</taxon>
    </lineage>
</organism>
<dbReference type="SUPFAM" id="SSF53187">
    <property type="entry name" value="Zn-dependent exopeptidases"/>
    <property type="match status" value="1"/>
</dbReference>
<dbReference type="InterPro" id="IPR011650">
    <property type="entry name" value="Peptidase_M20_dimer"/>
</dbReference>
<dbReference type="Gene3D" id="3.30.70.360">
    <property type="match status" value="1"/>
</dbReference>
<dbReference type="Pfam" id="PF07687">
    <property type="entry name" value="M20_dimer"/>
    <property type="match status" value="1"/>
</dbReference>
<dbReference type="KEGG" id="tle:Tlet_1593"/>
<feature type="binding site" evidence="2">
    <location>
        <position position="100"/>
    </location>
    <ligand>
        <name>Mn(2+)</name>
        <dbReference type="ChEBI" id="CHEBI:29035"/>
        <label>2</label>
    </ligand>
</feature>
<feature type="binding site" evidence="2">
    <location>
        <position position="164"/>
    </location>
    <ligand>
        <name>Mn(2+)</name>
        <dbReference type="ChEBI" id="CHEBI:29035"/>
        <label>2</label>
    </ligand>
</feature>
<dbReference type="GO" id="GO:0050118">
    <property type="term" value="F:N-acetyldiaminopimelate deacetylase activity"/>
    <property type="evidence" value="ECO:0007669"/>
    <property type="project" value="UniProtKB-ARBA"/>
</dbReference>
<feature type="binding site" evidence="2">
    <location>
        <position position="102"/>
    </location>
    <ligand>
        <name>Mn(2+)</name>
        <dbReference type="ChEBI" id="CHEBI:29035"/>
        <label>2</label>
    </ligand>
</feature>
<evidence type="ECO:0000313" key="5">
    <source>
        <dbReference type="Proteomes" id="UP000002016"/>
    </source>
</evidence>
<dbReference type="CDD" id="cd08021">
    <property type="entry name" value="M20_Acy1_YhaA-like"/>
    <property type="match status" value="1"/>
</dbReference>
<dbReference type="Gene3D" id="3.40.630.10">
    <property type="entry name" value="Zn peptidases"/>
    <property type="match status" value="1"/>
</dbReference>
<keyword evidence="2" id="KW-0464">Manganese</keyword>
<dbReference type="OrthoDB" id="9776731at2"/>
<dbReference type="InterPro" id="IPR017439">
    <property type="entry name" value="Amidohydrolase"/>
</dbReference>
<dbReference type="GO" id="GO:0047980">
    <property type="term" value="F:hippurate hydrolase activity"/>
    <property type="evidence" value="ECO:0007669"/>
    <property type="project" value="UniProtKB-EC"/>
</dbReference>
<keyword evidence="5" id="KW-1185">Reference proteome</keyword>
<protein>
    <submittedName>
        <fullName evidence="4">Amidohydrolase</fullName>
        <ecNumber evidence="4">3.5.1.32</ecNumber>
    </submittedName>
</protein>
<dbReference type="InterPro" id="IPR002933">
    <property type="entry name" value="Peptidase_M20"/>
</dbReference>
<dbReference type="STRING" id="416591.Tlet_1593"/>
<feature type="binding site" evidence="2">
    <location>
        <position position="363"/>
    </location>
    <ligand>
        <name>Mn(2+)</name>
        <dbReference type="ChEBI" id="CHEBI:29035"/>
        <label>2</label>
    </ligand>
</feature>
<evidence type="ECO:0000313" key="4">
    <source>
        <dbReference type="EMBL" id="ABV34147.1"/>
    </source>
</evidence>
<dbReference type="EMBL" id="CP000812">
    <property type="protein sequence ID" value="ABV34147.1"/>
    <property type="molecule type" value="Genomic_DNA"/>
</dbReference>
<dbReference type="RefSeq" id="WP_012003623.1">
    <property type="nucleotide sequence ID" value="NC_009828.1"/>
</dbReference>
<dbReference type="PANTHER" id="PTHR11014:SF63">
    <property type="entry name" value="METALLOPEPTIDASE, PUTATIVE (AFU_ORTHOLOGUE AFUA_6G09600)-RELATED"/>
    <property type="match status" value="1"/>
</dbReference>
<reference evidence="4 5" key="2">
    <citation type="journal article" date="2009" name="Proc. Natl. Acad. Sci. U.S.A.">
        <title>On the chimeric nature, thermophilic origin, and phylogenetic placement of the Thermotogales.</title>
        <authorList>
            <person name="Zhaxybayeva O."/>
            <person name="Swithers K.S."/>
            <person name="Lapierre P."/>
            <person name="Fournier G.P."/>
            <person name="Bickhart D.M."/>
            <person name="DeBoy R.T."/>
            <person name="Nelson K.E."/>
            <person name="Nesbo C.L."/>
            <person name="Doolittle W.F."/>
            <person name="Gogarten J.P."/>
            <person name="Noll K.M."/>
        </authorList>
    </citation>
    <scope>NUCLEOTIDE SEQUENCE [LARGE SCALE GENOMIC DNA]</scope>
    <source>
        <strain evidence="5">ATCC BAA-301 / DSM 14385 / NBRC 107922 / TMO</strain>
    </source>
</reference>
<dbReference type="FunFam" id="3.30.70.360:FF:000001">
    <property type="entry name" value="N-acetyldiaminopimelate deacetylase"/>
    <property type="match status" value="1"/>
</dbReference>
<dbReference type="EC" id="3.5.1.32" evidence="4"/>
<feature type="binding site" evidence="2">
    <location>
        <position position="136"/>
    </location>
    <ligand>
        <name>Mn(2+)</name>
        <dbReference type="ChEBI" id="CHEBI:29035"/>
        <label>2</label>
    </ligand>
</feature>
<accession>A8F7L3</accession>
<evidence type="ECO:0000256" key="1">
    <source>
        <dbReference type="ARBA" id="ARBA00022801"/>
    </source>
</evidence>
<reference evidence="4 5" key="1">
    <citation type="submission" date="2007-08" db="EMBL/GenBank/DDBJ databases">
        <title>Complete sequence of Thermotoga lettingae TMO.</title>
        <authorList>
            <consortium name="US DOE Joint Genome Institute"/>
            <person name="Copeland A."/>
            <person name="Lucas S."/>
            <person name="Lapidus A."/>
            <person name="Barry K."/>
            <person name="Glavina del Rio T."/>
            <person name="Dalin E."/>
            <person name="Tice H."/>
            <person name="Pitluck S."/>
            <person name="Foster B."/>
            <person name="Bruce D."/>
            <person name="Schmutz J."/>
            <person name="Larimer F."/>
            <person name="Land M."/>
            <person name="Hauser L."/>
            <person name="Kyrpides N."/>
            <person name="Mikhailova N."/>
            <person name="Nelson K."/>
            <person name="Gogarten J.P."/>
            <person name="Noll K."/>
            <person name="Richardson P."/>
        </authorList>
    </citation>
    <scope>NUCLEOTIDE SEQUENCE [LARGE SCALE GENOMIC DNA]</scope>
    <source>
        <strain evidence="5">ATCC BAA-301 / DSM 14385 / NBRC 107922 / TMO</strain>
    </source>
</reference>
<gene>
    <name evidence="4" type="ordered locus">Tlet_1593</name>
</gene>
<dbReference type="Proteomes" id="UP000002016">
    <property type="component" value="Chromosome"/>
</dbReference>
<proteinExistence type="predicted"/>
<comment type="cofactor">
    <cofactor evidence="2">
        <name>Mn(2+)</name>
        <dbReference type="ChEBI" id="CHEBI:29035"/>
    </cofactor>
    <text evidence="2">The Mn(2+) ion enhances activity.</text>
</comment>
<dbReference type="NCBIfam" id="TIGR01891">
    <property type="entry name" value="amidohydrolases"/>
    <property type="match status" value="1"/>
</dbReference>
<keyword evidence="1 4" id="KW-0378">Hydrolase</keyword>
<dbReference type="SUPFAM" id="SSF55031">
    <property type="entry name" value="Bacterial exopeptidase dimerisation domain"/>
    <property type="match status" value="1"/>
</dbReference>
<dbReference type="GO" id="GO:0019877">
    <property type="term" value="P:diaminopimelate biosynthetic process"/>
    <property type="evidence" value="ECO:0007669"/>
    <property type="project" value="UniProtKB-ARBA"/>
</dbReference>
<sequence>MISREVLSYKDELIQLRRDFHMYPEVGFELHRTSQKVAEYLESVGLEVKRNVAQTGVVALLKGAKPGKTIMLRADMDALTLQELNNVPYKSKIDGVMHACGHDGHTAMLLVAAKILKAHQSELSGNVKFLFQPSEEKFPPGGALPMIEEGVLKNPDVDYAFGVHLWSQLDCGKIGIRSGALMAAADEFQIILKGKGGHGAQPHYCKDPVIAAAELVMALQTIVSRKIDPFESVVVTVGKVQAGSAFNIIPETAILQGTVRTLSENSRNLVKESIKRITQGVCMAHELDFEIDHKDGTAVLVNDEKLTDYVRKIAEGIFGKENVVEVPPTMGGEDMSFFLKEVPGVFYFIGASNSQKGLERSHHSPYFDIDEDSLLVGTQMHVSLVLSMLGGKNDYISKGC</sequence>
<dbReference type="PIRSF" id="PIRSF005962">
    <property type="entry name" value="Pept_M20D_amidohydro"/>
    <property type="match status" value="1"/>
</dbReference>
<name>A8F7L3_PSELT</name>
<evidence type="ECO:0000256" key="2">
    <source>
        <dbReference type="PIRSR" id="PIRSR005962-1"/>
    </source>
</evidence>
<dbReference type="AlphaFoldDB" id="A8F7L3"/>
<keyword evidence="2" id="KW-0479">Metal-binding</keyword>
<dbReference type="Pfam" id="PF01546">
    <property type="entry name" value="Peptidase_M20"/>
    <property type="match status" value="1"/>
</dbReference>
<dbReference type="HOGENOM" id="CLU_023257_0_1_0"/>
<dbReference type="InterPro" id="IPR036264">
    <property type="entry name" value="Bact_exopeptidase_dim_dom"/>
</dbReference>